<feature type="domain" description="YdhG-like" evidence="1">
    <location>
        <begin position="129"/>
        <end position="225"/>
    </location>
</feature>
<keyword evidence="3" id="KW-1185">Reference proteome</keyword>
<name>A0A1X7HUT3_9SPHI</name>
<dbReference type="Gene3D" id="3.90.1150.200">
    <property type="match status" value="2"/>
</dbReference>
<dbReference type="RefSeq" id="WP_085471059.1">
    <property type="nucleotide sequence ID" value="NZ_FXAU01000001.1"/>
</dbReference>
<dbReference type="InterPro" id="IPR014922">
    <property type="entry name" value="YdhG-like"/>
</dbReference>
<dbReference type="STRING" id="561061.SAMN05660862_0071"/>
<feature type="domain" description="YdhG-like" evidence="1">
    <location>
        <begin position="19"/>
        <end position="111"/>
    </location>
</feature>
<evidence type="ECO:0000259" key="1">
    <source>
        <dbReference type="Pfam" id="PF08818"/>
    </source>
</evidence>
<dbReference type="Pfam" id="PF08818">
    <property type="entry name" value="DUF1801"/>
    <property type="match status" value="2"/>
</dbReference>
<evidence type="ECO:0000313" key="2">
    <source>
        <dbReference type="EMBL" id="SMG05752.1"/>
    </source>
</evidence>
<sequence length="309" mass="35105">MSNSFTTIADYISLFDGEKKELLITLREIIASAAPEATETINYQMPTFRYNGNLIHFAMSKNHLGLYPGPAAIVHFADQLTAYKTSKGAIQLPLDKPLPKKLIQDIVHYNIDRLHDKEAPDWKKYNSQWAEATEKVAQIIHELPLTKEFKWGGDIYTYQGKNVVAFSGFKNHFAIWFHNGVFLSDPQQVLVSASEGKTKSLRQWRFTSADDIDPKLVKSYIEEAIQTVIDGKELKAEKSTPLTLDGILKETLANDTKLDAAFTKLTPGKQREYMEYIADAKQEKTKITRIEKIIPLVLQGKGLHDKYKK</sequence>
<organism evidence="2 3">
    <name type="scientific">Sphingobacterium psychroaquaticum</name>
    <dbReference type="NCBI Taxonomy" id="561061"/>
    <lineage>
        <taxon>Bacteria</taxon>
        <taxon>Pseudomonadati</taxon>
        <taxon>Bacteroidota</taxon>
        <taxon>Sphingobacteriia</taxon>
        <taxon>Sphingobacteriales</taxon>
        <taxon>Sphingobacteriaceae</taxon>
        <taxon>Sphingobacterium</taxon>
    </lineage>
</organism>
<proteinExistence type="predicted"/>
<evidence type="ECO:0000313" key="3">
    <source>
        <dbReference type="Proteomes" id="UP000192980"/>
    </source>
</evidence>
<dbReference type="OrthoDB" id="214150at2"/>
<gene>
    <name evidence="2" type="ORF">SAMN05660862_0071</name>
</gene>
<dbReference type="AlphaFoldDB" id="A0A1X7HUT3"/>
<reference evidence="2 3" key="1">
    <citation type="submission" date="2017-04" db="EMBL/GenBank/DDBJ databases">
        <authorList>
            <person name="Afonso C.L."/>
            <person name="Miller P.J."/>
            <person name="Scott M.A."/>
            <person name="Spackman E."/>
            <person name="Goraichik I."/>
            <person name="Dimitrov K.M."/>
            <person name="Suarez D.L."/>
            <person name="Swayne D.E."/>
        </authorList>
    </citation>
    <scope>NUCLEOTIDE SEQUENCE [LARGE SCALE GENOMIC DNA]</scope>
    <source>
        <strain evidence="2 3">DSM 22418</strain>
    </source>
</reference>
<accession>A0A1X7HUT3</accession>
<protein>
    <submittedName>
        <fullName evidence="2">Uncharacterized conserved protein YdeI, YjbR/CyaY-like superfamily, DUF1801 family</fullName>
    </submittedName>
</protein>
<dbReference type="Pfam" id="PF13376">
    <property type="entry name" value="OmdA"/>
    <property type="match status" value="1"/>
</dbReference>
<dbReference type="EMBL" id="FXAU01000001">
    <property type="protein sequence ID" value="SMG05752.1"/>
    <property type="molecule type" value="Genomic_DNA"/>
</dbReference>
<dbReference type="Proteomes" id="UP000192980">
    <property type="component" value="Unassembled WGS sequence"/>
</dbReference>
<dbReference type="SUPFAM" id="SSF159888">
    <property type="entry name" value="YdhG-like"/>
    <property type="match status" value="2"/>
</dbReference>